<reference evidence="2 3" key="1">
    <citation type="submission" date="2020-02" db="EMBL/GenBank/DDBJ databases">
        <authorList>
            <person name="Babadi Z.K."/>
            <person name="Risdian C."/>
            <person name="Ebrahimipour G.H."/>
            <person name="Wink J."/>
        </authorList>
    </citation>
    <scope>NUCLEOTIDE SEQUENCE [LARGE SCALE GENOMIC DNA]</scope>
    <source>
        <strain evidence="2 3">ZKHCc1 1396</strain>
    </source>
</reference>
<comment type="caution">
    <text evidence="2">The sequence shown here is derived from an EMBL/GenBank/DDBJ whole genome shotgun (WGS) entry which is preliminary data.</text>
</comment>
<accession>A0ABR9PJ39</accession>
<evidence type="ECO:0000256" key="1">
    <source>
        <dbReference type="SAM" id="MobiDB-lite"/>
    </source>
</evidence>
<feature type="compositionally biased region" description="Low complexity" evidence="1">
    <location>
        <begin position="47"/>
        <end position="59"/>
    </location>
</feature>
<dbReference type="Gene3D" id="2.60.40.1120">
    <property type="entry name" value="Carboxypeptidase-like, regulatory domain"/>
    <property type="match status" value="2"/>
</dbReference>
<dbReference type="InterPro" id="IPR008969">
    <property type="entry name" value="CarboxyPept-like_regulatory"/>
</dbReference>
<name>A0ABR9PJ39_9BACT</name>
<dbReference type="InterPro" id="IPR013784">
    <property type="entry name" value="Carb-bd-like_fold"/>
</dbReference>
<keyword evidence="3" id="KW-1185">Reference proteome</keyword>
<dbReference type="SUPFAM" id="SSF49452">
    <property type="entry name" value="Starch-binding domain-like"/>
    <property type="match status" value="3"/>
</dbReference>
<organism evidence="2 3">
    <name type="scientific">Corallococcus soli</name>
    <dbReference type="NCBI Taxonomy" id="2710757"/>
    <lineage>
        <taxon>Bacteria</taxon>
        <taxon>Pseudomonadati</taxon>
        <taxon>Myxococcota</taxon>
        <taxon>Myxococcia</taxon>
        <taxon>Myxococcales</taxon>
        <taxon>Cystobacterineae</taxon>
        <taxon>Myxococcaceae</taxon>
        <taxon>Corallococcus</taxon>
    </lineage>
</organism>
<gene>
    <name evidence="2" type="ORF">G4177_07100</name>
</gene>
<feature type="region of interest" description="Disordered" evidence="1">
    <location>
        <begin position="29"/>
        <end position="61"/>
    </location>
</feature>
<dbReference type="RefSeq" id="WP_193347292.1">
    <property type="nucleotide sequence ID" value="NZ_CBCSIP010000385.1"/>
</dbReference>
<evidence type="ECO:0000313" key="3">
    <source>
        <dbReference type="Proteomes" id="UP001516472"/>
    </source>
</evidence>
<dbReference type="SUPFAM" id="SSF49464">
    <property type="entry name" value="Carboxypeptidase regulatory domain-like"/>
    <property type="match status" value="1"/>
</dbReference>
<dbReference type="Proteomes" id="UP001516472">
    <property type="component" value="Unassembled WGS sequence"/>
</dbReference>
<proteinExistence type="predicted"/>
<protein>
    <submittedName>
        <fullName evidence="2">Carboxypeptidase regulatory-like domain-containing protein</fullName>
    </submittedName>
</protein>
<evidence type="ECO:0000313" key="2">
    <source>
        <dbReference type="EMBL" id="MBE4747943.1"/>
    </source>
</evidence>
<dbReference type="Pfam" id="PF13620">
    <property type="entry name" value="CarboxypepD_reg"/>
    <property type="match status" value="2"/>
</dbReference>
<dbReference type="EMBL" id="JAAIYO010000001">
    <property type="protein sequence ID" value="MBE4747943.1"/>
    <property type="molecule type" value="Genomic_DNA"/>
</dbReference>
<sequence>MGPRWLAGAVVVVVVGLFWVMPLPGRDGAFRTPASRPSDAIAGSSGTARATKPAAPRPTGSLRIQGVVRDARGPVRGVRVSASRVDAETLSERPCPGEGEATMFDERLLDADCLLDREAEVAGLVELREGEAPVFAETTTAEDGAFVLQGLPPGAFTLWALGEHGAVMRPRVPAGGDAVELLLEQGFQLSGVVTAQDGRTPLPGARVTVLHEAHTRFFDALADAQGRFRVGPLPPGRYLEVASARGWRPGLFREALWLDADVEVVLTLHRMERLEGQVFTPQGLPAGVVTVNLHSGIGSGDVRSTRSDAQGRFTFEEVPDVEHRLWAWDSKRTAYGDAIAQPSLEQAFIRMKPTTFLEGTVRDEQGRPLDGVRLSAQGMVLGDAPSPEAVTDMAGHYRLGPVLASELKLSLTRAHFLNRTEHVSQQDASAHAWDFTLSRAVSVEGLVVDTEGRPLAGVTLRLAPGSDPSIYINRDRAAQQDENTVSDEAGRFLLETAGEGPARLWAGAADFMPEKVSVKVPATGLRVVLRRGASVSGTVLDAKGQPMPSVEVQLWNMAPGSGEARAGTVDAAGGFSLRGLKAGRYALEALRGTPGLEQSASSIVELGEHTQAVVSLRFEEGRTLEGMTVDTEGHPVPDVQVRACLPLDDVPAWQLSAAECGPRGTGVRSGADGRFVLKHLVAPTYQLVAWKEGRSFTPARSRGGKADASSLHVAPGGSDVRLVLERSPHLRARVVSADGAPLPASLWAPVPMPVSSPDGVFDVALGEDARQVLFRAKGFLDLRRDVVMRPGVDLDLGTLVMIRGRKARVIVRDEAHPGPLAGVKVIVDASYEGTPPPDAPPVPLPFIGSLDGEGAVELDGLPLVPVVLTVSLLASGRNQGVTLLATHQETATVTLPAP</sequence>